<reference evidence="1 2" key="1">
    <citation type="journal article" date="2019" name="Sci. Rep.">
        <title>Orb-weaving spider Araneus ventricosus genome elucidates the spidroin gene catalogue.</title>
        <authorList>
            <person name="Kono N."/>
            <person name="Nakamura H."/>
            <person name="Ohtoshi R."/>
            <person name="Moran D.A.P."/>
            <person name="Shinohara A."/>
            <person name="Yoshida Y."/>
            <person name="Fujiwara M."/>
            <person name="Mori M."/>
            <person name="Tomita M."/>
            <person name="Arakawa K."/>
        </authorList>
    </citation>
    <scope>NUCLEOTIDE SEQUENCE [LARGE SCALE GENOMIC DNA]</scope>
</reference>
<dbReference type="EMBL" id="BGPR01014492">
    <property type="protein sequence ID" value="GBN65442.1"/>
    <property type="molecule type" value="Genomic_DNA"/>
</dbReference>
<evidence type="ECO:0000313" key="1">
    <source>
        <dbReference type="EMBL" id="GBN65442.1"/>
    </source>
</evidence>
<dbReference type="Proteomes" id="UP000499080">
    <property type="component" value="Unassembled WGS sequence"/>
</dbReference>
<sequence>MRSCWDVPVDIFSKFLVDFFGCFSGVSYQSMLSALLQSEICIASVVLNVSKSARAVLLRALRVHPLDIKHFWNTIQNDQRTGFIILMKRLIRASSVC</sequence>
<gene>
    <name evidence="1" type="ORF">AVEN_241461_1</name>
</gene>
<proteinExistence type="predicted"/>
<protein>
    <submittedName>
        <fullName evidence="1">Uncharacterized protein</fullName>
    </submittedName>
</protein>
<keyword evidence="2" id="KW-1185">Reference proteome</keyword>
<comment type="caution">
    <text evidence="1">The sequence shown here is derived from an EMBL/GenBank/DDBJ whole genome shotgun (WGS) entry which is preliminary data.</text>
</comment>
<evidence type="ECO:0000313" key="2">
    <source>
        <dbReference type="Proteomes" id="UP000499080"/>
    </source>
</evidence>
<name>A0A4Y2QQ00_ARAVE</name>
<accession>A0A4Y2QQ00</accession>
<dbReference type="AlphaFoldDB" id="A0A4Y2QQ00"/>
<organism evidence="1 2">
    <name type="scientific">Araneus ventricosus</name>
    <name type="common">Orbweaver spider</name>
    <name type="synonym">Epeira ventricosa</name>
    <dbReference type="NCBI Taxonomy" id="182803"/>
    <lineage>
        <taxon>Eukaryota</taxon>
        <taxon>Metazoa</taxon>
        <taxon>Ecdysozoa</taxon>
        <taxon>Arthropoda</taxon>
        <taxon>Chelicerata</taxon>
        <taxon>Arachnida</taxon>
        <taxon>Araneae</taxon>
        <taxon>Araneomorphae</taxon>
        <taxon>Entelegynae</taxon>
        <taxon>Araneoidea</taxon>
        <taxon>Araneidae</taxon>
        <taxon>Araneus</taxon>
    </lineage>
</organism>